<sequence>MKKLALALCASFSAHAFTTGFTCDTQGLTAGDNDTRASMSMSYGQAAWTIAGFEFTGAYGSDTGTVLTDGKGNQLITNGSTEVNSDGSYTSYIIIKLKNGKQYGVDCGADNNAGEAVPPTLDLREYEVVSTPDTSKVSQDQQKAKVSDQSNKPLTPADDASLVPANDTPNDLVDAGKVGQTTNWDNQAAPTPLPSDLPPIDSLPDHLPSYGEQEPSNTHILLLVGVLLACAILAKTEYKHYQLKKKMKADADKYFNLFK</sequence>
<feature type="signal peptide" evidence="2">
    <location>
        <begin position="1"/>
        <end position="16"/>
    </location>
</feature>
<dbReference type="AlphaFoldDB" id="A0A2V3KWU3"/>
<organism evidence="3 4">
    <name type="scientific">Klebsiella variicola</name>
    <dbReference type="NCBI Taxonomy" id="244366"/>
    <lineage>
        <taxon>Bacteria</taxon>
        <taxon>Pseudomonadati</taxon>
        <taxon>Pseudomonadota</taxon>
        <taxon>Gammaproteobacteria</taxon>
        <taxon>Enterobacterales</taxon>
        <taxon>Enterobacteriaceae</taxon>
        <taxon>Klebsiella/Raoultella group</taxon>
        <taxon>Klebsiella</taxon>
        <taxon>Klebsiella pneumoniae complex</taxon>
    </lineage>
</organism>
<protein>
    <submittedName>
        <fullName evidence="3">Uncharacterized protein</fullName>
    </submittedName>
</protein>
<dbReference type="EMBL" id="CP060807">
    <property type="protein sequence ID" value="QNP26842.1"/>
    <property type="molecule type" value="Genomic_DNA"/>
</dbReference>
<dbReference type="RefSeq" id="WP_088717226.1">
    <property type="nucleotide sequence ID" value="NZ_CP056145.1"/>
</dbReference>
<feature type="compositionally biased region" description="Polar residues" evidence="1">
    <location>
        <begin position="179"/>
        <end position="189"/>
    </location>
</feature>
<evidence type="ECO:0000313" key="4">
    <source>
        <dbReference type="Proteomes" id="UP000516181"/>
    </source>
</evidence>
<gene>
    <name evidence="3" type="ORF">IAP99_11090</name>
</gene>
<feature type="compositionally biased region" description="Polar residues" evidence="1">
    <location>
        <begin position="131"/>
        <end position="141"/>
    </location>
</feature>
<accession>A0A2V3KWU3</accession>
<keyword evidence="2" id="KW-0732">Signal</keyword>
<dbReference type="Proteomes" id="UP000516181">
    <property type="component" value="Chromosome"/>
</dbReference>
<evidence type="ECO:0000256" key="1">
    <source>
        <dbReference type="SAM" id="MobiDB-lite"/>
    </source>
</evidence>
<evidence type="ECO:0000256" key="2">
    <source>
        <dbReference type="SAM" id="SignalP"/>
    </source>
</evidence>
<feature type="chain" id="PRO_5043512190" evidence="2">
    <location>
        <begin position="17"/>
        <end position="259"/>
    </location>
</feature>
<proteinExistence type="predicted"/>
<name>A0A2V3KWU3_KLEVA</name>
<evidence type="ECO:0000313" key="3">
    <source>
        <dbReference type="EMBL" id="QNP26842.1"/>
    </source>
</evidence>
<reference evidence="3 4" key="1">
    <citation type="submission" date="2020-08" db="EMBL/GenBank/DDBJ databases">
        <title>Complete genome sequence of Klebsiella pneumoniae KP2757.</title>
        <authorList>
            <person name="Zhang X."/>
        </authorList>
    </citation>
    <scope>NUCLEOTIDE SEQUENCE [LARGE SCALE GENOMIC DNA]</scope>
    <source>
        <strain evidence="3 4">KP2757</strain>
    </source>
</reference>
<feature type="region of interest" description="Disordered" evidence="1">
    <location>
        <begin position="128"/>
        <end position="194"/>
    </location>
</feature>